<dbReference type="GO" id="GO:0000976">
    <property type="term" value="F:transcription cis-regulatory region binding"/>
    <property type="evidence" value="ECO:0007669"/>
    <property type="project" value="TreeGrafter"/>
</dbReference>
<feature type="DNA-binding region" description="H-T-H motif" evidence="4">
    <location>
        <begin position="36"/>
        <end position="55"/>
    </location>
</feature>
<keyword evidence="1" id="KW-0805">Transcription regulation</keyword>
<dbReference type="InterPro" id="IPR001647">
    <property type="entry name" value="HTH_TetR"/>
</dbReference>
<dbReference type="PRINTS" id="PR00455">
    <property type="entry name" value="HTHTETR"/>
</dbReference>
<dbReference type="PROSITE" id="PS50977">
    <property type="entry name" value="HTH_TETR_2"/>
    <property type="match status" value="1"/>
</dbReference>
<dbReference type="InterPro" id="IPR050109">
    <property type="entry name" value="HTH-type_TetR-like_transc_reg"/>
</dbReference>
<dbReference type="RefSeq" id="WP_039783608.1">
    <property type="nucleotide sequence ID" value="NZ_JAAXOR010000001.1"/>
</dbReference>
<reference evidence="6 7" key="1">
    <citation type="submission" date="2017-07" db="EMBL/GenBank/DDBJ databases">
        <title>First draft Genome Sequence of Nocardia cerradoensis isolated from human infection.</title>
        <authorList>
            <person name="Carrasco G."/>
        </authorList>
    </citation>
    <scope>NUCLEOTIDE SEQUENCE [LARGE SCALE GENOMIC DNA]</scope>
    <source>
        <strain evidence="6 7">CNM20130759</strain>
    </source>
</reference>
<evidence type="ECO:0000313" key="6">
    <source>
        <dbReference type="EMBL" id="OXR41591.1"/>
    </source>
</evidence>
<dbReference type="GO" id="GO:0003700">
    <property type="term" value="F:DNA-binding transcription factor activity"/>
    <property type="evidence" value="ECO:0007669"/>
    <property type="project" value="TreeGrafter"/>
</dbReference>
<dbReference type="Pfam" id="PF00440">
    <property type="entry name" value="TetR_N"/>
    <property type="match status" value="1"/>
</dbReference>
<dbReference type="EMBL" id="NGAF01000018">
    <property type="protein sequence ID" value="OXR41591.1"/>
    <property type="molecule type" value="Genomic_DNA"/>
</dbReference>
<dbReference type="InterPro" id="IPR036271">
    <property type="entry name" value="Tet_transcr_reg_TetR-rel_C_sf"/>
</dbReference>
<dbReference type="PANTHER" id="PTHR30055:SF234">
    <property type="entry name" value="HTH-TYPE TRANSCRIPTIONAL REGULATOR BETI"/>
    <property type="match status" value="1"/>
</dbReference>
<name>A0A231GYJ2_9NOCA</name>
<dbReference type="InterPro" id="IPR009057">
    <property type="entry name" value="Homeodomain-like_sf"/>
</dbReference>
<dbReference type="Proteomes" id="UP000215506">
    <property type="component" value="Unassembled WGS sequence"/>
</dbReference>
<evidence type="ECO:0000256" key="1">
    <source>
        <dbReference type="ARBA" id="ARBA00023015"/>
    </source>
</evidence>
<organism evidence="6 7">
    <name type="scientific">Nocardia cerradoensis</name>
    <dbReference type="NCBI Taxonomy" id="85688"/>
    <lineage>
        <taxon>Bacteria</taxon>
        <taxon>Bacillati</taxon>
        <taxon>Actinomycetota</taxon>
        <taxon>Actinomycetes</taxon>
        <taxon>Mycobacteriales</taxon>
        <taxon>Nocardiaceae</taxon>
        <taxon>Nocardia</taxon>
    </lineage>
</organism>
<keyword evidence="3" id="KW-0804">Transcription</keyword>
<evidence type="ECO:0000256" key="2">
    <source>
        <dbReference type="ARBA" id="ARBA00023125"/>
    </source>
</evidence>
<dbReference type="SUPFAM" id="SSF48498">
    <property type="entry name" value="Tetracyclin repressor-like, C-terminal domain"/>
    <property type="match status" value="1"/>
</dbReference>
<accession>A0A231GYJ2</accession>
<sequence length="198" mass="21658">MGKGQNRAPRADATRNRDQLLAVATRVFASADSESSMRAIAREAGVGIATLYRHFPTRESLVDAVYRDQVIRLTAGARELLGRLAPAAALRRWMDLFGEWIATKNGMLDTLLTMIESGEIAHARTRTELLTAITEILDAGRAAGDIRTDVTAEDLAAHLIGIFTVAPRPEHEAKAARMLDILMDGLRPPTYGRPQVVE</sequence>
<protein>
    <recommendedName>
        <fullName evidence="5">HTH tetR-type domain-containing protein</fullName>
    </recommendedName>
</protein>
<feature type="domain" description="HTH tetR-type" evidence="5">
    <location>
        <begin position="14"/>
        <end position="73"/>
    </location>
</feature>
<dbReference type="Pfam" id="PF21597">
    <property type="entry name" value="TetR_C_43"/>
    <property type="match status" value="1"/>
</dbReference>
<dbReference type="InterPro" id="IPR049445">
    <property type="entry name" value="TetR_SbtR-like_C"/>
</dbReference>
<gene>
    <name evidence="6" type="ORF">B7C42_06232</name>
</gene>
<keyword evidence="7" id="KW-1185">Reference proteome</keyword>
<evidence type="ECO:0000256" key="3">
    <source>
        <dbReference type="ARBA" id="ARBA00023163"/>
    </source>
</evidence>
<dbReference type="PANTHER" id="PTHR30055">
    <property type="entry name" value="HTH-TYPE TRANSCRIPTIONAL REGULATOR RUTR"/>
    <property type="match status" value="1"/>
</dbReference>
<keyword evidence="2 4" id="KW-0238">DNA-binding</keyword>
<evidence type="ECO:0000259" key="5">
    <source>
        <dbReference type="PROSITE" id="PS50977"/>
    </source>
</evidence>
<dbReference type="Gene3D" id="1.10.357.10">
    <property type="entry name" value="Tetracycline Repressor, domain 2"/>
    <property type="match status" value="1"/>
</dbReference>
<evidence type="ECO:0000313" key="7">
    <source>
        <dbReference type="Proteomes" id="UP000215506"/>
    </source>
</evidence>
<evidence type="ECO:0000256" key="4">
    <source>
        <dbReference type="PROSITE-ProRule" id="PRU00335"/>
    </source>
</evidence>
<dbReference type="SUPFAM" id="SSF46689">
    <property type="entry name" value="Homeodomain-like"/>
    <property type="match status" value="1"/>
</dbReference>
<comment type="caution">
    <text evidence="6">The sequence shown here is derived from an EMBL/GenBank/DDBJ whole genome shotgun (WGS) entry which is preliminary data.</text>
</comment>
<dbReference type="AlphaFoldDB" id="A0A231GYJ2"/>
<proteinExistence type="predicted"/>